<evidence type="ECO:0000313" key="2">
    <source>
        <dbReference type="EMBL" id="MDS9992900.1"/>
    </source>
</evidence>
<protein>
    <recommendedName>
        <fullName evidence="4">Lipoprotein</fullName>
    </recommendedName>
</protein>
<organism evidence="2 3">
    <name type="scientific">Xanthomonas hawaiiensis</name>
    <dbReference type="NCBI Taxonomy" id="3003247"/>
    <lineage>
        <taxon>Bacteria</taxon>
        <taxon>Pseudomonadati</taxon>
        <taxon>Pseudomonadota</taxon>
        <taxon>Gammaproteobacteria</taxon>
        <taxon>Lysobacterales</taxon>
        <taxon>Lysobacteraceae</taxon>
        <taxon>Xanthomonas</taxon>
    </lineage>
</organism>
<keyword evidence="3" id="KW-1185">Reference proteome</keyword>
<dbReference type="RefSeq" id="WP_244663413.1">
    <property type="nucleotide sequence ID" value="NZ_JAGHXG010000003.1"/>
</dbReference>
<accession>A0ABU2I4X1</accession>
<evidence type="ECO:0008006" key="4">
    <source>
        <dbReference type="Google" id="ProtNLM"/>
    </source>
</evidence>
<dbReference type="EMBL" id="JAQMHB010000001">
    <property type="protein sequence ID" value="MDS9992900.1"/>
    <property type="molecule type" value="Genomic_DNA"/>
</dbReference>
<proteinExistence type="predicted"/>
<reference evidence="2 3" key="1">
    <citation type="submission" date="2023-01" db="EMBL/GenBank/DDBJ databases">
        <title>Xanthomonas hawaiianensis sp. nov. isolated from Araceae family in Hawaii.</title>
        <authorList>
            <person name="Chunag S.-C."/>
            <person name="Dobhal S."/>
            <person name="Alvarez A."/>
            <person name="Arif M."/>
        </authorList>
    </citation>
    <scope>NUCLEOTIDE SEQUENCE [LARGE SCALE GENOMIC DNA]</scope>
    <source>
        <strain evidence="2 3">A2111</strain>
    </source>
</reference>
<sequence>MPHPITLSSAFGLTLLLAACGGQPHPASDAAPKAAATEAAPAPATPDSARKGKDGMIKECPGARLHLTPLPAADASAPAKTQVALERNGQQQPLAPPPEMADYTAVGLGCSENAKGDAYFVVQYGELPYGCEFCEWFFLYDSKGQLLNHANPPLREEQGQQSPNNDEYEHQLEALGLKHPDMEPFLP</sequence>
<comment type="caution">
    <text evidence="2">The sequence shown here is derived from an EMBL/GenBank/DDBJ whole genome shotgun (WGS) entry which is preliminary data.</text>
</comment>
<feature type="region of interest" description="Disordered" evidence="1">
    <location>
        <begin position="74"/>
        <end position="97"/>
    </location>
</feature>
<feature type="compositionally biased region" description="Low complexity" evidence="1">
    <location>
        <begin position="26"/>
        <end position="47"/>
    </location>
</feature>
<gene>
    <name evidence="2" type="ORF">PNQ69_08960</name>
</gene>
<feature type="region of interest" description="Disordered" evidence="1">
    <location>
        <begin position="24"/>
        <end position="56"/>
    </location>
</feature>
<name>A0ABU2I4X1_9XANT</name>
<dbReference type="Proteomes" id="UP001260534">
    <property type="component" value="Unassembled WGS sequence"/>
</dbReference>
<evidence type="ECO:0000313" key="3">
    <source>
        <dbReference type="Proteomes" id="UP001260534"/>
    </source>
</evidence>
<evidence type="ECO:0000256" key="1">
    <source>
        <dbReference type="SAM" id="MobiDB-lite"/>
    </source>
</evidence>